<protein>
    <recommendedName>
        <fullName evidence="4">RRM domain-containing protein</fullName>
    </recommendedName>
</protein>
<evidence type="ECO:0000256" key="2">
    <source>
        <dbReference type="PROSITE-ProRule" id="PRU00176"/>
    </source>
</evidence>
<evidence type="ECO:0000259" key="4">
    <source>
        <dbReference type="PROSITE" id="PS50102"/>
    </source>
</evidence>
<comment type="caution">
    <text evidence="5">The sequence shown here is derived from an EMBL/GenBank/DDBJ whole genome shotgun (WGS) entry which is preliminary data.</text>
</comment>
<accession>A0A9D3MZK5</accession>
<evidence type="ECO:0000313" key="5">
    <source>
        <dbReference type="EMBL" id="KAG7313751.1"/>
    </source>
</evidence>
<dbReference type="InterPro" id="IPR000504">
    <property type="entry name" value="RRM_dom"/>
</dbReference>
<dbReference type="Proteomes" id="UP000824219">
    <property type="component" value="Unassembled WGS sequence"/>
</dbReference>
<dbReference type="InterPro" id="IPR050502">
    <property type="entry name" value="Euk_RNA-bind_prot"/>
</dbReference>
<feature type="domain" description="RRM" evidence="4">
    <location>
        <begin position="2"/>
        <end position="80"/>
    </location>
</feature>
<sequence>MAALFVKDLHPEVSEVILSNRFRPAGHVQSVHICRDRKTGSPLGYAYINFRYRDDAERAIDMFSFELLLGRPMRVMWSNWEPTAKPIKGGNIFIRNLDWSIDCTSLFDTFSVFGRIVSCKVVESKGYGYVQYESAEAAERLNGKLLNDRQVTIEYFRSWEEPKVEARRAEEPKVEARRAEEPKVEAHKAEEPKVEARKFIKKIDHTIHRKCLRRAPPLLYNVPPKLRQPVLPPWFKRSTLKTPCTKDTVQSTKASASEDISQIVYTAASQMVQAAGSPAPVNNVEAVETAGPENSEESVETAASEGPVEAVKTVASDDRVEAVEATAPVEATETAAPEETLEAVSEIRVPAPLQVDKMDTLLRARETGVKLHWEIYRLHLHNGTVSQQQTHVPNVTLGDDVTLGGSQPGSLAVSNQHQQIQW</sequence>
<dbReference type="PANTHER" id="PTHR48025">
    <property type="entry name" value="OS02G0815200 PROTEIN"/>
    <property type="match status" value="1"/>
</dbReference>
<dbReference type="InterPro" id="IPR035979">
    <property type="entry name" value="RBD_domain_sf"/>
</dbReference>
<evidence type="ECO:0000256" key="1">
    <source>
        <dbReference type="ARBA" id="ARBA00022884"/>
    </source>
</evidence>
<evidence type="ECO:0000313" key="6">
    <source>
        <dbReference type="Proteomes" id="UP000824219"/>
    </source>
</evidence>
<organism evidence="5 6">
    <name type="scientific">Hemibagrus wyckioides</name>
    <dbReference type="NCBI Taxonomy" id="337641"/>
    <lineage>
        <taxon>Eukaryota</taxon>
        <taxon>Metazoa</taxon>
        <taxon>Chordata</taxon>
        <taxon>Craniata</taxon>
        <taxon>Vertebrata</taxon>
        <taxon>Euteleostomi</taxon>
        <taxon>Actinopterygii</taxon>
        <taxon>Neopterygii</taxon>
        <taxon>Teleostei</taxon>
        <taxon>Ostariophysi</taxon>
        <taxon>Siluriformes</taxon>
        <taxon>Bagridae</taxon>
        <taxon>Hemibagrus</taxon>
    </lineage>
</organism>
<feature type="region of interest" description="Disordered" evidence="3">
    <location>
        <begin position="288"/>
        <end position="307"/>
    </location>
</feature>
<dbReference type="Gene3D" id="3.30.70.330">
    <property type="match status" value="2"/>
</dbReference>
<dbReference type="GO" id="GO:0003729">
    <property type="term" value="F:mRNA binding"/>
    <property type="evidence" value="ECO:0007669"/>
    <property type="project" value="TreeGrafter"/>
</dbReference>
<dbReference type="AlphaFoldDB" id="A0A9D3MZK5"/>
<feature type="domain" description="RRM" evidence="4">
    <location>
        <begin position="90"/>
        <end position="158"/>
    </location>
</feature>
<dbReference type="SMART" id="SM00360">
    <property type="entry name" value="RRM"/>
    <property type="match status" value="2"/>
</dbReference>
<reference evidence="5" key="1">
    <citation type="submission" date="2021-06" db="EMBL/GenBank/DDBJ databases">
        <title>Chromosome-level genome assembly of the red-tail catfish (Hemibagrus wyckioides).</title>
        <authorList>
            <person name="Shao F."/>
        </authorList>
    </citation>
    <scope>NUCLEOTIDE SEQUENCE</scope>
    <source>
        <strain evidence="5">EC202008001</strain>
        <tissue evidence="5">Blood</tissue>
    </source>
</reference>
<keyword evidence="1 2" id="KW-0694">RNA-binding</keyword>
<dbReference type="PANTHER" id="PTHR48025:SF1">
    <property type="entry name" value="RRM DOMAIN-CONTAINING PROTEIN"/>
    <property type="match status" value="1"/>
</dbReference>
<evidence type="ECO:0000256" key="3">
    <source>
        <dbReference type="SAM" id="MobiDB-lite"/>
    </source>
</evidence>
<dbReference type="OrthoDB" id="19742at2759"/>
<keyword evidence="6" id="KW-1185">Reference proteome</keyword>
<dbReference type="InterPro" id="IPR012677">
    <property type="entry name" value="Nucleotide-bd_a/b_plait_sf"/>
</dbReference>
<name>A0A9D3MZK5_9TELE</name>
<dbReference type="Pfam" id="PF00076">
    <property type="entry name" value="RRM_1"/>
    <property type="match status" value="2"/>
</dbReference>
<gene>
    <name evidence="5" type="ORF">KOW79_000036</name>
</gene>
<dbReference type="PROSITE" id="PS50102">
    <property type="entry name" value="RRM"/>
    <property type="match status" value="2"/>
</dbReference>
<dbReference type="SUPFAM" id="SSF54928">
    <property type="entry name" value="RNA-binding domain, RBD"/>
    <property type="match status" value="1"/>
</dbReference>
<proteinExistence type="predicted"/>
<dbReference type="EMBL" id="JAHKSW010000043">
    <property type="protein sequence ID" value="KAG7313751.1"/>
    <property type="molecule type" value="Genomic_DNA"/>
</dbReference>